<feature type="domain" description="PHP" evidence="9">
    <location>
        <begin position="16"/>
        <end position="216"/>
    </location>
</feature>
<evidence type="ECO:0000256" key="6">
    <source>
        <dbReference type="ARBA" id="ARBA00023102"/>
    </source>
</evidence>
<dbReference type="EC" id="3.1.3.15" evidence="3 8"/>
<evidence type="ECO:0000259" key="9">
    <source>
        <dbReference type="Pfam" id="PF02811"/>
    </source>
</evidence>
<dbReference type="AlphaFoldDB" id="A0A1B1S7J4"/>
<comment type="pathway">
    <text evidence="1 8">Amino-acid biosynthesis; L-histidine biosynthesis; L-histidine from 5-phospho-alpha-D-ribose 1-diphosphate: step 8/9.</text>
</comment>
<dbReference type="OrthoDB" id="9775255at2"/>
<dbReference type="InterPro" id="IPR010140">
    <property type="entry name" value="Histidinol_P_phosphatase_HisJ"/>
</dbReference>
<sequence>MKRPADIARATTRYNFHSHTQWCDGKAPIAEMTLAAIDAGMEHWGFTPHSPVPIHSSCNMSHESVAEYLAEVKRLQTLHADRIHLYAAMEIDYLGPEWGPASDYFRHLPLDYRIGSVHFVPSDSGYVDVDGRFESFREKMSTYFHDDIRYVVDTFYDQSERMILEGGFDIIGHFDKIGHNASMFRPGIEDESWYRARIDSLIDLIIDSGITVEINTKIHETAERIFPARRWLDRLIAAHTPIVVNSDAHVPDKIDSGRKYGIELLSRLEKLHNIDPTTPPCQ</sequence>
<evidence type="ECO:0000256" key="8">
    <source>
        <dbReference type="RuleBase" id="RU366003"/>
    </source>
</evidence>
<evidence type="ECO:0000313" key="11">
    <source>
        <dbReference type="Proteomes" id="UP000186351"/>
    </source>
</evidence>
<evidence type="ECO:0000256" key="4">
    <source>
        <dbReference type="ARBA" id="ARBA00022605"/>
    </source>
</evidence>
<dbReference type="GO" id="GO:0005737">
    <property type="term" value="C:cytoplasm"/>
    <property type="evidence" value="ECO:0007669"/>
    <property type="project" value="TreeGrafter"/>
</dbReference>
<dbReference type="InterPro" id="IPR016195">
    <property type="entry name" value="Pol/histidinol_Pase-like"/>
</dbReference>
<accession>A0A1B1S7J4</accession>
<evidence type="ECO:0000256" key="5">
    <source>
        <dbReference type="ARBA" id="ARBA00022801"/>
    </source>
</evidence>
<evidence type="ECO:0000256" key="1">
    <source>
        <dbReference type="ARBA" id="ARBA00004970"/>
    </source>
</evidence>
<dbReference type="Pfam" id="PF02811">
    <property type="entry name" value="PHP"/>
    <property type="match status" value="1"/>
</dbReference>
<dbReference type="UniPathway" id="UPA00031">
    <property type="reaction ID" value="UER00013"/>
</dbReference>
<dbReference type="EMBL" id="CP015402">
    <property type="protein sequence ID" value="ANU62767.1"/>
    <property type="molecule type" value="Genomic_DNA"/>
</dbReference>
<dbReference type="SUPFAM" id="SSF89550">
    <property type="entry name" value="PHP domain-like"/>
    <property type="match status" value="1"/>
</dbReference>
<dbReference type="RefSeq" id="WP_068960147.1">
    <property type="nucleotide sequence ID" value="NZ_CALDAO010000104.1"/>
</dbReference>
<proteinExistence type="inferred from homology"/>
<dbReference type="GeneID" id="65535786"/>
<dbReference type="Gene3D" id="3.20.20.140">
    <property type="entry name" value="Metal-dependent hydrolases"/>
    <property type="match status" value="1"/>
</dbReference>
<keyword evidence="5 8" id="KW-0378">Hydrolase</keyword>
<name>A0A1B1S7J4_9BACT</name>
<evidence type="ECO:0000313" key="10">
    <source>
        <dbReference type="EMBL" id="ANU62767.1"/>
    </source>
</evidence>
<dbReference type="STRING" id="1796646.A4V02_02875"/>
<evidence type="ECO:0000256" key="3">
    <source>
        <dbReference type="ARBA" id="ARBA00013085"/>
    </source>
</evidence>
<dbReference type="KEGG" id="pary:A4V02_02875"/>
<dbReference type="NCBIfam" id="TIGR01856">
    <property type="entry name" value="hisJ_fam"/>
    <property type="match status" value="1"/>
</dbReference>
<gene>
    <name evidence="10" type="ORF">A4V02_02875</name>
</gene>
<protein>
    <recommendedName>
        <fullName evidence="3 8">Histidinol-phosphatase</fullName>
        <shortName evidence="8">HolPase</shortName>
        <ecNumber evidence="3 8">3.1.3.15</ecNumber>
    </recommendedName>
</protein>
<comment type="similarity">
    <text evidence="2 8">Belongs to the PHP hydrolase family. HisK subfamily.</text>
</comment>
<comment type="catalytic activity">
    <reaction evidence="7 8">
        <text>L-histidinol phosphate + H2O = L-histidinol + phosphate</text>
        <dbReference type="Rhea" id="RHEA:14465"/>
        <dbReference type="ChEBI" id="CHEBI:15377"/>
        <dbReference type="ChEBI" id="CHEBI:43474"/>
        <dbReference type="ChEBI" id="CHEBI:57699"/>
        <dbReference type="ChEBI" id="CHEBI:57980"/>
        <dbReference type="EC" id="3.1.3.15"/>
    </reaction>
</comment>
<evidence type="ECO:0000256" key="2">
    <source>
        <dbReference type="ARBA" id="ARBA00009152"/>
    </source>
</evidence>
<accession>A0A1Z2XE64</accession>
<dbReference type="CDD" id="cd12110">
    <property type="entry name" value="PHP_HisPPase_Hisj_like"/>
    <property type="match status" value="1"/>
</dbReference>
<dbReference type="PANTHER" id="PTHR21039:SF0">
    <property type="entry name" value="HISTIDINOL-PHOSPHATASE"/>
    <property type="match status" value="1"/>
</dbReference>
<keyword evidence="4 8" id="KW-0028">Amino-acid biosynthesis</keyword>
<dbReference type="GO" id="GO:0004401">
    <property type="term" value="F:histidinol-phosphatase activity"/>
    <property type="evidence" value="ECO:0007669"/>
    <property type="project" value="UniProtKB-UniRule"/>
</dbReference>
<keyword evidence="11" id="KW-1185">Reference proteome</keyword>
<keyword evidence="6 8" id="KW-0368">Histidine biosynthesis</keyword>
<dbReference type="InterPro" id="IPR004013">
    <property type="entry name" value="PHP_dom"/>
</dbReference>
<evidence type="ECO:0000256" key="7">
    <source>
        <dbReference type="ARBA" id="ARBA00049158"/>
    </source>
</evidence>
<reference evidence="11" key="1">
    <citation type="submission" date="2016-04" db="EMBL/GenBank/DDBJ databases">
        <title>Complete Genome Sequences of Twelve Strains of a Stable Defined Moderately Diverse Mouse Microbiota 2 (sDMDMm2).</title>
        <authorList>
            <person name="Uchimura Y."/>
            <person name="Wyss M."/>
            <person name="Brugiroux S."/>
            <person name="Limenitakis J.P."/>
            <person name="Stecher B."/>
            <person name="McCoy K.D."/>
            <person name="Macpherson A.J."/>
        </authorList>
    </citation>
    <scope>NUCLEOTIDE SEQUENCE [LARGE SCALE GENOMIC DNA]</scope>
    <source>
        <strain evidence="11">YL27</strain>
    </source>
</reference>
<organism evidence="10 11">
    <name type="scientific">Muribaculum intestinale</name>
    <dbReference type="NCBI Taxonomy" id="1796646"/>
    <lineage>
        <taxon>Bacteria</taxon>
        <taxon>Pseudomonadati</taxon>
        <taxon>Bacteroidota</taxon>
        <taxon>Bacteroidia</taxon>
        <taxon>Bacteroidales</taxon>
        <taxon>Muribaculaceae</taxon>
        <taxon>Muribaculum</taxon>
    </lineage>
</organism>
<dbReference type="Proteomes" id="UP000186351">
    <property type="component" value="Chromosome"/>
</dbReference>
<dbReference type="GO" id="GO:0000105">
    <property type="term" value="P:L-histidine biosynthetic process"/>
    <property type="evidence" value="ECO:0007669"/>
    <property type="project" value="UniProtKB-UniRule"/>
</dbReference>
<dbReference type="PANTHER" id="PTHR21039">
    <property type="entry name" value="HISTIDINOL PHOSPHATASE-RELATED"/>
    <property type="match status" value="1"/>
</dbReference>